<evidence type="ECO:0000313" key="4">
    <source>
        <dbReference type="Proteomes" id="UP000183868"/>
    </source>
</evidence>
<dbReference type="Gene3D" id="3.40.50.10320">
    <property type="entry name" value="LmbE-like"/>
    <property type="match status" value="1"/>
</dbReference>
<dbReference type="InterPro" id="IPR024078">
    <property type="entry name" value="LmbE-like_dom_sf"/>
</dbReference>
<dbReference type="OrthoDB" id="9815144at2"/>
<dbReference type="HOGENOM" id="CLU_049311_6_1_0"/>
<dbReference type="eggNOG" id="COG2120">
    <property type="taxonomic scope" value="Bacteria"/>
</dbReference>
<dbReference type="EMBL" id="CM001402">
    <property type="protein sequence ID" value="EHO42396.1"/>
    <property type="molecule type" value="Genomic_DNA"/>
</dbReference>
<reference evidence="1 4" key="2">
    <citation type="submission" date="2016-11" db="EMBL/GenBank/DDBJ databases">
        <title>Genomic analysis of Caldithrix abyssi and proposal of a novel bacterial phylum Caldithrichaeota.</title>
        <authorList>
            <person name="Kublanov I."/>
            <person name="Sigalova O."/>
            <person name="Gavrilov S."/>
            <person name="Lebedinsky A."/>
            <person name="Ivanova N."/>
            <person name="Daum C."/>
            <person name="Reddy T."/>
            <person name="Klenk H.P."/>
            <person name="Goker M."/>
            <person name="Reva O."/>
            <person name="Miroshnichenko M."/>
            <person name="Kyprides N."/>
            <person name="Woyke T."/>
            <person name="Gelfand M."/>
        </authorList>
    </citation>
    <scope>NUCLEOTIDE SEQUENCE [LARGE SCALE GENOMIC DNA]</scope>
    <source>
        <strain evidence="1 4">LF13</strain>
    </source>
</reference>
<evidence type="ECO:0000313" key="2">
    <source>
        <dbReference type="EMBL" id="EHO42396.1"/>
    </source>
</evidence>
<dbReference type="GO" id="GO:0016811">
    <property type="term" value="F:hydrolase activity, acting on carbon-nitrogen (but not peptide) bonds, in linear amides"/>
    <property type="evidence" value="ECO:0007669"/>
    <property type="project" value="TreeGrafter"/>
</dbReference>
<gene>
    <name evidence="1" type="primary">lmbE</name>
    <name evidence="1" type="ORF">Cabys_1636</name>
    <name evidence="2" type="ORF">Calab_2789</name>
</gene>
<dbReference type="EMBL" id="CP018099">
    <property type="protein sequence ID" value="APF18385.1"/>
    <property type="molecule type" value="Genomic_DNA"/>
</dbReference>
<sequence>MDKNRILVLSPHTDDGELGCGATLNKFINEGKEVIYVAFSTCEESVPEGFPRNILSIEVKKATNELGIKEENLIIKNYPVRHFPQYRQPILEDLVKLNRELKPDLVFVPSSFDIHQDHKTIYEEAIRAFKKTSILGYEFMWNNFSFSSALFSVVNEENILAKIRAMDKYESQSHRFYAREKLIKGLATYRGLQISEEYAEAFEVIRWILR</sequence>
<dbReference type="InParanoid" id="H1XRB5"/>
<dbReference type="KEGG" id="caby:Cabys_1636"/>
<dbReference type="Proteomes" id="UP000183868">
    <property type="component" value="Chromosome"/>
</dbReference>
<dbReference type="STRING" id="880073.Cabys_1636"/>
<evidence type="ECO:0000313" key="1">
    <source>
        <dbReference type="EMBL" id="APF18385.1"/>
    </source>
</evidence>
<dbReference type="Proteomes" id="UP000004671">
    <property type="component" value="Chromosome"/>
</dbReference>
<accession>H1XRB5</accession>
<dbReference type="AlphaFoldDB" id="H1XRB5"/>
<dbReference type="InterPro" id="IPR003737">
    <property type="entry name" value="GlcNAc_PI_deacetylase-related"/>
</dbReference>
<dbReference type="FunCoup" id="H1XRB5">
    <property type="interactions" value="31"/>
</dbReference>
<keyword evidence="3" id="KW-1185">Reference proteome</keyword>
<proteinExistence type="predicted"/>
<reference evidence="2 3" key="1">
    <citation type="submission" date="2011-09" db="EMBL/GenBank/DDBJ databases">
        <title>The permanent draft genome of Caldithrix abyssi DSM 13497.</title>
        <authorList>
            <consortium name="US DOE Joint Genome Institute (JGI-PGF)"/>
            <person name="Lucas S."/>
            <person name="Han J."/>
            <person name="Lapidus A."/>
            <person name="Bruce D."/>
            <person name="Goodwin L."/>
            <person name="Pitluck S."/>
            <person name="Peters L."/>
            <person name="Kyrpides N."/>
            <person name="Mavromatis K."/>
            <person name="Ivanova N."/>
            <person name="Mikhailova N."/>
            <person name="Chertkov O."/>
            <person name="Detter J.C."/>
            <person name="Tapia R."/>
            <person name="Han C."/>
            <person name="Land M."/>
            <person name="Hauser L."/>
            <person name="Markowitz V."/>
            <person name="Cheng J.-F."/>
            <person name="Hugenholtz P."/>
            <person name="Woyke T."/>
            <person name="Wu D."/>
            <person name="Spring S."/>
            <person name="Brambilla E."/>
            <person name="Klenk H.-P."/>
            <person name="Eisen J.A."/>
        </authorList>
    </citation>
    <scope>NUCLEOTIDE SEQUENCE [LARGE SCALE GENOMIC DNA]</scope>
    <source>
        <strain evidence="2 3">DSM 13497</strain>
    </source>
</reference>
<name>H1XRB5_CALAY</name>
<dbReference type="Pfam" id="PF02585">
    <property type="entry name" value="PIG-L"/>
    <property type="match status" value="1"/>
</dbReference>
<dbReference type="PANTHER" id="PTHR12993">
    <property type="entry name" value="N-ACETYLGLUCOSAMINYL-PHOSPHATIDYLINOSITOL DE-N-ACETYLASE-RELATED"/>
    <property type="match status" value="1"/>
</dbReference>
<protein>
    <submittedName>
        <fullName evidence="2">LmbE family protein</fullName>
    </submittedName>
    <submittedName>
        <fullName evidence="1">N-acetylglucosaminyl deacetylase, LmbE family</fullName>
    </submittedName>
</protein>
<dbReference type="SUPFAM" id="SSF102588">
    <property type="entry name" value="LmbE-like"/>
    <property type="match status" value="1"/>
</dbReference>
<organism evidence="2 3">
    <name type="scientific">Caldithrix abyssi DSM 13497</name>
    <dbReference type="NCBI Taxonomy" id="880073"/>
    <lineage>
        <taxon>Bacteria</taxon>
        <taxon>Pseudomonadati</taxon>
        <taxon>Calditrichota</taxon>
        <taxon>Calditrichia</taxon>
        <taxon>Calditrichales</taxon>
        <taxon>Calditrichaceae</taxon>
        <taxon>Caldithrix</taxon>
    </lineage>
</organism>
<evidence type="ECO:0000313" key="3">
    <source>
        <dbReference type="Proteomes" id="UP000004671"/>
    </source>
</evidence>
<dbReference type="RefSeq" id="WP_006929722.1">
    <property type="nucleotide sequence ID" value="NZ_CM001402.1"/>
</dbReference>
<dbReference type="PANTHER" id="PTHR12993:SF11">
    <property type="entry name" value="N-ACETYLGLUCOSAMINYL-PHOSPHATIDYLINOSITOL DE-N-ACETYLASE"/>
    <property type="match status" value="1"/>
</dbReference>
<dbReference type="PaxDb" id="880073-Calab_2789"/>